<dbReference type="SFLD" id="SFLDS00019">
    <property type="entry name" value="Glutathione_Transferase_(cytos"/>
    <property type="match status" value="1"/>
</dbReference>
<reference evidence="4" key="1">
    <citation type="submission" date="2018-05" db="EMBL/GenBank/DDBJ databases">
        <authorList>
            <person name="Liu B.-T."/>
        </authorList>
    </citation>
    <scope>NUCLEOTIDE SEQUENCE [LARGE SCALE GENOMIC DNA]</scope>
    <source>
        <strain evidence="4">WD6-1</strain>
    </source>
</reference>
<dbReference type="InterPro" id="IPR036282">
    <property type="entry name" value="Glutathione-S-Trfase_C_sf"/>
</dbReference>
<dbReference type="EMBL" id="QEXV01000001">
    <property type="protein sequence ID" value="PWE18926.1"/>
    <property type="molecule type" value="Genomic_DNA"/>
</dbReference>
<dbReference type="SUPFAM" id="SSF47616">
    <property type="entry name" value="GST C-terminal domain-like"/>
    <property type="match status" value="1"/>
</dbReference>
<accession>A0A2U2BY41</accession>
<dbReference type="Gene3D" id="1.20.1050.10">
    <property type="match status" value="1"/>
</dbReference>
<dbReference type="AlphaFoldDB" id="A0A2U2BY41"/>
<dbReference type="Proteomes" id="UP000245168">
    <property type="component" value="Unassembled WGS sequence"/>
</dbReference>
<dbReference type="SFLD" id="SFLDG01150">
    <property type="entry name" value="Main.1:_Beta-like"/>
    <property type="match status" value="1"/>
</dbReference>
<dbReference type="SFLD" id="SFLDG00358">
    <property type="entry name" value="Main_(cytGST)"/>
    <property type="match status" value="1"/>
</dbReference>
<dbReference type="InterPro" id="IPR010987">
    <property type="entry name" value="Glutathione-S-Trfase_C-like"/>
</dbReference>
<feature type="domain" description="GST C-terminal" evidence="2">
    <location>
        <begin position="90"/>
        <end position="208"/>
    </location>
</feature>
<dbReference type="SUPFAM" id="SSF52833">
    <property type="entry name" value="Thioredoxin-like"/>
    <property type="match status" value="1"/>
</dbReference>
<dbReference type="GO" id="GO:0016740">
    <property type="term" value="F:transferase activity"/>
    <property type="evidence" value="ECO:0007669"/>
    <property type="project" value="UniProtKB-KW"/>
</dbReference>
<feature type="domain" description="GST N-terminal" evidence="1">
    <location>
        <begin position="3"/>
        <end position="84"/>
    </location>
</feature>
<evidence type="ECO:0000313" key="3">
    <source>
        <dbReference type="EMBL" id="PWE18926.1"/>
    </source>
</evidence>
<dbReference type="InterPro" id="IPR036249">
    <property type="entry name" value="Thioredoxin-like_sf"/>
</dbReference>
<dbReference type="PANTHER" id="PTHR44051:SF21">
    <property type="entry name" value="GLUTATHIONE S-TRANSFERASE FAMILY PROTEIN"/>
    <property type="match status" value="1"/>
</dbReference>
<keyword evidence="3" id="KW-0808">Transferase</keyword>
<dbReference type="CDD" id="cd03046">
    <property type="entry name" value="GST_N_GTT1_like"/>
    <property type="match status" value="1"/>
</dbReference>
<dbReference type="InterPro" id="IPR004045">
    <property type="entry name" value="Glutathione_S-Trfase_N"/>
</dbReference>
<protein>
    <submittedName>
        <fullName evidence="3">Glutathione S-transferase family protein</fullName>
    </submittedName>
</protein>
<dbReference type="PROSITE" id="PS50404">
    <property type="entry name" value="GST_NTER"/>
    <property type="match status" value="1"/>
</dbReference>
<dbReference type="Gene3D" id="3.40.30.10">
    <property type="entry name" value="Glutaredoxin"/>
    <property type="match status" value="1"/>
</dbReference>
<dbReference type="RefSeq" id="WP_109252199.1">
    <property type="nucleotide sequence ID" value="NZ_QEXV01000001.1"/>
</dbReference>
<name>A0A2U2BY41_9PROT</name>
<dbReference type="PROSITE" id="PS50405">
    <property type="entry name" value="GST_CTER"/>
    <property type="match status" value="1"/>
</dbReference>
<evidence type="ECO:0000259" key="2">
    <source>
        <dbReference type="PROSITE" id="PS50405"/>
    </source>
</evidence>
<comment type="caution">
    <text evidence="3">The sequence shown here is derived from an EMBL/GenBank/DDBJ whole genome shotgun (WGS) entry which is preliminary data.</text>
</comment>
<dbReference type="InterPro" id="IPR040079">
    <property type="entry name" value="Glutathione_S-Trfase"/>
</dbReference>
<keyword evidence="4" id="KW-1185">Reference proteome</keyword>
<organism evidence="3 4">
    <name type="scientific">Marinicauda salina</name>
    <dbReference type="NCBI Taxonomy" id="2135793"/>
    <lineage>
        <taxon>Bacteria</taxon>
        <taxon>Pseudomonadati</taxon>
        <taxon>Pseudomonadota</taxon>
        <taxon>Alphaproteobacteria</taxon>
        <taxon>Maricaulales</taxon>
        <taxon>Maricaulaceae</taxon>
        <taxon>Marinicauda</taxon>
    </lineage>
</organism>
<evidence type="ECO:0000259" key="1">
    <source>
        <dbReference type="PROSITE" id="PS50404"/>
    </source>
</evidence>
<dbReference type="OrthoDB" id="9810080at2"/>
<evidence type="ECO:0000313" key="4">
    <source>
        <dbReference type="Proteomes" id="UP000245168"/>
    </source>
</evidence>
<dbReference type="Pfam" id="PF13410">
    <property type="entry name" value="GST_C_2"/>
    <property type="match status" value="1"/>
</dbReference>
<dbReference type="PANTHER" id="PTHR44051">
    <property type="entry name" value="GLUTATHIONE S-TRANSFERASE-RELATED"/>
    <property type="match status" value="1"/>
</dbReference>
<gene>
    <name evidence="3" type="ORF">DDZ18_01765</name>
</gene>
<dbReference type="Pfam" id="PF02798">
    <property type="entry name" value="GST_N"/>
    <property type="match status" value="1"/>
</dbReference>
<proteinExistence type="predicted"/>
<sequence>MTDARFTLYHAPRSRSIRPRWALEEMGLDYRLERVAFTHGDVGGPSYREVNPLQKIPAFMDGDAVILESVAILEYLVNKYGPTPLAVLPDEPEYPRYLEWLHFGEGTMTTPVNMLLGHTWLLPEEHRIEAMARWGRREADRHLNMISERGLKHSDYLAGDRFTAADISVGYMLFLLKLLRVLDDAPGPVQAYWKRITAREAWIKASAD</sequence>